<evidence type="ECO:0000256" key="3">
    <source>
        <dbReference type="ARBA" id="ARBA00023163"/>
    </source>
</evidence>
<keyword evidence="6" id="KW-1185">Reference proteome</keyword>
<gene>
    <name evidence="5" type="ORF">JOF47_001905</name>
</gene>
<keyword evidence="3" id="KW-0804">Transcription</keyword>
<feature type="domain" description="HTH luxR-type" evidence="4">
    <location>
        <begin position="176"/>
        <end position="242"/>
    </location>
</feature>
<evidence type="ECO:0000313" key="6">
    <source>
        <dbReference type="Proteomes" id="UP001296993"/>
    </source>
</evidence>
<evidence type="ECO:0000313" key="5">
    <source>
        <dbReference type="EMBL" id="MBP2386394.1"/>
    </source>
</evidence>
<comment type="caution">
    <text evidence="5">The sequence shown here is derived from an EMBL/GenBank/DDBJ whole genome shotgun (WGS) entry which is preliminary data.</text>
</comment>
<dbReference type="SMART" id="SM00421">
    <property type="entry name" value="HTH_LUXR"/>
    <property type="match status" value="1"/>
</dbReference>
<name>A0ABS4XFC1_9MICC</name>
<dbReference type="RefSeq" id="WP_209997296.1">
    <property type="nucleotide sequence ID" value="NZ_BAAAJY010000002.1"/>
</dbReference>
<sequence>MGTIPAFSGFLESLTGTEETDERGRRLELGHALLRLLDADFFASCRIRPDDFFAAPVWINMSDANMRNYLGHFQFHDPLTPRMRSAGRAVRVFDAIAPARLLDTEFHNDFLAVDGLVEGMNYFPARSVPGTLDLRIWRAAGRAPFNDEEVRLLQAGGELIQRLLPADGHPPDGAGLPEGLETLTAREREVAFAVARGLSDRRACAELGCSMGTLRTHLSRVFAKLGVGSRSELAALLAPRPGGQVGRIADGA</sequence>
<reference evidence="5 6" key="1">
    <citation type="submission" date="2021-03" db="EMBL/GenBank/DDBJ databases">
        <title>Sequencing the genomes of 1000 actinobacteria strains.</title>
        <authorList>
            <person name="Klenk H.-P."/>
        </authorList>
    </citation>
    <scope>NUCLEOTIDE SEQUENCE [LARGE SCALE GENOMIC DNA]</scope>
    <source>
        <strain evidence="5 6">DSM 15797</strain>
    </source>
</reference>
<protein>
    <submittedName>
        <fullName evidence="5">DNA-binding CsgD family transcriptional regulator</fullName>
    </submittedName>
</protein>
<dbReference type="SUPFAM" id="SSF46894">
    <property type="entry name" value="C-terminal effector domain of the bipartite response regulators"/>
    <property type="match status" value="1"/>
</dbReference>
<keyword evidence="1" id="KW-0805">Transcription regulation</keyword>
<dbReference type="InterPro" id="IPR000792">
    <property type="entry name" value="Tscrpt_reg_LuxR_C"/>
</dbReference>
<dbReference type="EMBL" id="JAGIOF010000001">
    <property type="protein sequence ID" value="MBP2386394.1"/>
    <property type="molecule type" value="Genomic_DNA"/>
</dbReference>
<evidence type="ECO:0000256" key="1">
    <source>
        <dbReference type="ARBA" id="ARBA00023015"/>
    </source>
</evidence>
<dbReference type="Gene3D" id="1.10.10.10">
    <property type="entry name" value="Winged helix-like DNA-binding domain superfamily/Winged helix DNA-binding domain"/>
    <property type="match status" value="1"/>
</dbReference>
<dbReference type="InterPro" id="IPR016032">
    <property type="entry name" value="Sig_transdc_resp-reg_C-effctor"/>
</dbReference>
<evidence type="ECO:0000259" key="4">
    <source>
        <dbReference type="PROSITE" id="PS50043"/>
    </source>
</evidence>
<dbReference type="PANTHER" id="PTHR44688">
    <property type="entry name" value="DNA-BINDING TRANSCRIPTIONAL ACTIVATOR DEVR_DOSR"/>
    <property type="match status" value="1"/>
</dbReference>
<keyword evidence="2 5" id="KW-0238">DNA-binding</keyword>
<proteinExistence type="predicted"/>
<evidence type="ECO:0000256" key="2">
    <source>
        <dbReference type="ARBA" id="ARBA00023125"/>
    </source>
</evidence>
<accession>A0ABS4XFC1</accession>
<dbReference type="PROSITE" id="PS50043">
    <property type="entry name" value="HTH_LUXR_2"/>
    <property type="match status" value="1"/>
</dbReference>
<dbReference type="GO" id="GO:0003677">
    <property type="term" value="F:DNA binding"/>
    <property type="evidence" value="ECO:0007669"/>
    <property type="project" value="UniProtKB-KW"/>
</dbReference>
<dbReference type="InterPro" id="IPR036388">
    <property type="entry name" value="WH-like_DNA-bd_sf"/>
</dbReference>
<dbReference type="PANTHER" id="PTHR44688:SF16">
    <property type="entry name" value="DNA-BINDING TRANSCRIPTIONAL ACTIVATOR DEVR_DOSR"/>
    <property type="match status" value="1"/>
</dbReference>
<dbReference type="PRINTS" id="PR00038">
    <property type="entry name" value="HTHLUXR"/>
</dbReference>
<dbReference type="Pfam" id="PF00196">
    <property type="entry name" value="GerE"/>
    <property type="match status" value="1"/>
</dbReference>
<dbReference type="CDD" id="cd06170">
    <property type="entry name" value="LuxR_C_like"/>
    <property type="match status" value="1"/>
</dbReference>
<dbReference type="Proteomes" id="UP001296993">
    <property type="component" value="Unassembled WGS sequence"/>
</dbReference>
<organism evidence="5 6">
    <name type="scientific">Paeniglutamicibacter kerguelensis</name>
    <dbReference type="NCBI Taxonomy" id="254788"/>
    <lineage>
        <taxon>Bacteria</taxon>
        <taxon>Bacillati</taxon>
        <taxon>Actinomycetota</taxon>
        <taxon>Actinomycetes</taxon>
        <taxon>Micrococcales</taxon>
        <taxon>Micrococcaceae</taxon>
        <taxon>Paeniglutamicibacter</taxon>
    </lineage>
</organism>